<dbReference type="AlphaFoldDB" id="A0AAD7SW84"/>
<accession>A0AAD7SW84</accession>
<reference evidence="1" key="1">
    <citation type="journal article" date="2023" name="Science">
        <title>Genome structures resolve the early diversification of teleost fishes.</title>
        <authorList>
            <person name="Parey E."/>
            <person name="Louis A."/>
            <person name="Montfort J."/>
            <person name="Bouchez O."/>
            <person name="Roques C."/>
            <person name="Iampietro C."/>
            <person name="Lluch J."/>
            <person name="Castinel A."/>
            <person name="Donnadieu C."/>
            <person name="Desvignes T."/>
            <person name="Floi Bucao C."/>
            <person name="Jouanno E."/>
            <person name="Wen M."/>
            <person name="Mejri S."/>
            <person name="Dirks R."/>
            <person name="Jansen H."/>
            <person name="Henkel C."/>
            <person name="Chen W.J."/>
            <person name="Zahm M."/>
            <person name="Cabau C."/>
            <person name="Klopp C."/>
            <person name="Thompson A.W."/>
            <person name="Robinson-Rechavi M."/>
            <person name="Braasch I."/>
            <person name="Lecointre G."/>
            <person name="Bobe J."/>
            <person name="Postlethwait J.H."/>
            <person name="Berthelot C."/>
            <person name="Roest Crollius H."/>
            <person name="Guiguen Y."/>
        </authorList>
    </citation>
    <scope>NUCLEOTIDE SEQUENCE</scope>
    <source>
        <strain evidence="1">NC1722</strain>
    </source>
</reference>
<protein>
    <submittedName>
        <fullName evidence="1">Uncharacterized protein</fullName>
    </submittedName>
</protein>
<dbReference type="EMBL" id="JAINUG010000029">
    <property type="protein sequence ID" value="KAJ8409855.1"/>
    <property type="molecule type" value="Genomic_DNA"/>
</dbReference>
<organism evidence="1 2">
    <name type="scientific">Aldrovandia affinis</name>
    <dbReference type="NCBI Taxonomy" id="143900"/>
    <lineage>
        <taxon>Eukaryota</taxon>
        <taxon>Metazoa</taxon>
        <taxon>Chordata</taxon>
        <taxon>Craniata</taxon>
        <taxon>Vertebrata</taxon>
        <taxon>Euteleostomi</taxon>
        <taxon>Actinopterygii</taxon>
        <taxon>Neopterygii</taxon>
        <taxon>Teleostei</taxon>
        <taxon>Notacanthiformes</taxon>
        <taxon>Halosauridae</taxon>
        <taxon>Aldrovandia</taxon>
    </lineage>
</organism>
<name>A0AAD7SW84_9TELE</name>
<keyword evidence="2" id="KW-1185">Reference proteome</keyword>
<proteinExistence type="predicted"/>
<gene>
    <name evidence="1" type="ORF">AAFF_G00219140</name>
</gene>
<comment type="caution">
    <text evidence="1">The sequence shown here is derived from an EMBL/GenBank/DDBJ whole genome shotgun (WGS) entry which is preliminary data.</text>
</comment>
<sequence length="103" mass="11191">MLQELRVLRSGTLLVFSPAPQEQSQNPVLGAVSWGRGVCRDHVTSCNGHTGFESTGGIWLTAESPHARPMVRRCAGLPATERIMTLDVTARRWGPSVTCSFPT</sequence>
<dbReference type="Proteomes" id="UP001221898">
    <property type="component" value="Unassembled WGS sequence"/>
</dbReference>
<evidence type="ECO:0000313" key="1">
    <source>
        <dbReference type="EMBL" id="KAJ8409855.1"/>
    </source>
</evidence>
<evidence type="ECO:0000313" key="2">
    <source>
        <dbReference type="Proteomes" id="UP001221898"/>
    </source>
</evidence>